<feature type="chain" id="PRO_5032417170" evidence="2">
    <location>
        <begin position="23"/>
        <end position="313"/>
    </location>
</feature>
<sequence>MCLVHTVSIFLRIFIFISFVSSDNNQNKFEKKTSQRIISINTTLSIEIIPSSIECACVCSMVPHCCSTSYEKASGRCILDTRSTPETDTTDNSNVMMKIQDQRNLKPRDCSDLPPCTRSGVFEIHPDDTNKIDVYCDMDNNGGGWTIVQRRVDSSVDFYRFWNDYKNGFGSVSENHWLGNDNLHILTTSRNYVVRFEVHDFNNKTAYAEYQNFKVDNEASQYRVTFAGYTGTAGNGFESNNGMKFTTRDRDNDLHRYHCGQGQIGAWWYNACGKSSLNGIYKPEGTTAAKRIYWKTWRPTTLKATEIKIRSIN</sequence>
<dbReference type="NCBIfam" id="NF040941">
    <property type="entry name" value="GGGWT_bact"/>
    <property type="match status" value="1"/>
</dbReference>
<accession>A0A8B6D5L0</accession>
<dbReference type="PANTHER" id="PTHR19143">
    <property type="entry name" value="FIBRINOGEN/TENASCIN/ANGIOPOEITIN"/>
    <property type="match status" value="1"/>
</dbReference>
<reference evidence="4" key="1">
    <citation type="submission" date="2018-11" db="EMBL/GenBank/DDBJ databases">
        <authorList>
            <person name="Alioto T."/>
            <person name="Alioto T."/>
        </authorList>
    </citation>
    <scope>NUCLEOTIDE SEQUENCE</scope>
</reference>
<dbReference type="Pfam" id="PF00147">
    <property type="entry name" value="Fibrinogen_C"/>
    <property type="match status" value="1"/>
</dbReference>
<protein>
    <submittedName>
        <fullName evidence="4">Ficolin</fullName>
    </submittedName>
</protein>
<dbReference type="SUPFAM" id="SSF56496">
    <property type="entry name" value="Fibrinogen C-terminal domain-like"/>
    <property type="match status" value="1"/>
</dbReference>
<dbReference type="Gene3D" id="3.90.215.10">
    <property type="entry name" value="Gamma Fibrinogen, chain A, domain 1"/>
    <property type="match status" value="1"/>
</dbReference>
<dbReference type="Proteomes" id="UP000596742">
    <property type="component" value="Unassembled WGS sequence"/>
</dbReference>
<dbReference type="SMART" id="SM00186">
    <property type="entry name" value="FBG"/>
    <property type="match status" value="1"/>
</dbReference>
<dbReference type="PROSITE" id="PS00514">
    <property type="entry name" value="FIBRINOGEN_C_1"/>
    <property type="match status" value="1"/>
</dbReference>
<dbReference type="InterPro" id="IPR020837">
    <property type="entry name" value="Fibrinogen_CS"/>
</dbReference>
<comment type="caution">
    <text evidence="4">The sequence shown here is derived from an EMBL/GenBank/DDBJ whole genome shotgun (WGS) entry which is preliminary data.</text>
</comment>
<dbReference type="InterPro" id="IPR014716">
    <property type="entry name" value="Fibrinogen_a/b/g_C_1"/>
</dbReference>
<keyword evidence="5" id="KW-1185">Reference proteome</keyword>
<dbReference type="EMBL" id="UYJE01002928">
    <property type="protein sequence ID" value="VDI15001.1"/>
    <property type="molecule type" value="Genomic_DNA"/>
</dbReference>
<dbReference type="PROSITE" id="PS51406">
    <property type="entry name" value="FIBRINOGEN_C_2"/>
    <property type="match status" value="1"/>
</dbReference>
<dbReference type="AlphaFoldDB" id="A0A8B6D5L0"/>
<gene>
    <name evidence="4" type="ORF">MGAL_10B019975</name>
</gene>
<evidence type="ECO:0000259" key="3">
    <source>
        <dbReference type="PROSITE" id="PS51406"/>
    </source>
</evidence>
<dbReference type="OrthoDB" id="7940501at2759"/>
<feature type="signal peptide" evidence="2">
    <location>
        <begin position="1"/>
        <end position="22"/>
    </location>
</feature>
<evidence type="ECO:0000313" key="5">
    <source>
        <dbReference type="Proteomes" id="UP000596742"/>
    </source>
</evidence>
<dbReference type="InterPro" id="IPR050373">
    <property type="entry name" value="Fibrinogen_C-term_domain"/>
</dbReference>
<dbReference type="CDD" id="cd00087">
    <property type="entry name" value="FReD"/>
    <property type="match status" value="1"/>
</dbReference>
<dbReference type="GO" id="GO:0005615">
    <property type="term" value="C:extracellular space"/>
    <property type="evidence" value="ECO:0007669"/>
    <property type="project" value="TreeGrafter"/>
</dbReference>
<evidence type="ECO:0000256" key="2">
    <source>
        <dbReference type="SAM" id="SignalP"/>
    </source>
</evidence>
<dbReference type="InterPro" id="IPR036056">
    <property type="entry name" value="Fibrinogen-like_C"/>
</dbReference>
<dbReference type="InterPro" id="IPR002181">
    <property type="entry name" value="Fibrinogen_a/b/g_C_dom"/>
</dbReference>
<evidence type="ECO:0000313" key="4">
    <source>
        <dbReference type="EMBL" id="VDI15001.1"/>
    </source>
</evidence>
<organism evidence="4 5">
    <name type="scientific">Mytilus galloprovincialis</name>
    <name type="common">Mediterranean mussel</name>
    <dbReference type="NCBI Taxonomy" id="29158"/>
    <lineage>
        <taxon>Eukaryota</taxon>
        <taxon>Metazoa</taxon>
        <taxon>Spiralia</taxon>
        <taxon>Lophotrochozoa</taxon>
        <taxon>Mollusca</taxon>
        <taxon>Bivalvia</taxon>
        <taxon>Autobranchia</taxon>
        <taxon>Pteriomorphia</taxon>
        <taxon>Mytilida</taxon>
        <taxon>Mytiloidea</taxon>
        <taxon>Mytilidae</taxon>
        <taxon>Mytilinae</taxon>
        <taxon>Mytilus</taxon>
    </lineage>
</organism>
<keyword evidence="2" id="KW-0732">Signal</keyword>
<keyword evidence="1" id="KW-1015">Disulfide bond</keyword>
<name>A0A8B6D5L0_MYTGA</name>
<feature type="domain" description="Fibrinogen C-terminal" evidence="3">
    <location>
        <begin position="101"/>
        <end position="313"/>
    </location>
</feature>
<evidence type="ECO:0000256" key="1">
    <source>
        <dbReference type="ARBA" id="ARBA00023157"/>
    </source>
</evidence>
<proteinExistence type="predicted"/>